<organism evidence="1 2">
    <name type="scientific">Ogataea haglerorum</name>
    <dbReference type="NCBI Taxonomy" id="1937702"/>
    <lineage>
        <taxon>Eukaryota</taxon>
        <taxon>Fungi</taxon>
        <taxon>Dikarya</taxon>
        <taxon>Ascomycota</taxon>
        <taxon>Saccharomycotina</taxon>
        <taxon>Pichiomycetes</taxon>
        <taxon>Pichiales</taxon>
        <taxon>Pichiaceae</taxon>
        <taxon>Ogataea</taxon>
    </lineage>
</organism>
<gene>
    <name evidence="1" type="ORF">KL946_000560</name>
</gene>
<keyword evidence="2" id="KW-1185">Reference proteome</keyword>
<protein>
    <submittedName>
        <fullName evidence="1">Uncharacterized protein</fullName>
    </submittedName>
</protein>
<dbReference type="Pfam" id="PF21203">
    <property type="entry name" value="ECM10"/>
    <property type="match status" value="1"/>
</dbReference>
<comment type="caution">
    <text evidence="1">The sequence shown here is derived from an EMBL/GenBank/DDBJ whole genome shotgun (WGS) entry which is preliminary data.</text>
</comment>
<evidence type="ECO:0000313" key="1">
    <source>
        <dbReference type="EMBL" id="KAG7769277.1"/>
    </source>
</evidence>
<reference evidence="1 2" key="1">
    <citation type="journal article" date="2021" name="G3 (Bethesda)">
        <title>Genomic diversity, chromosomal rearrangements, and interspecies hybridization in the ogataea polymorpha species complex.</title>
        <authorList>
            <person name="Hanson S.J."/>
            <person name="Cinneide E.O."/>
            <person name="Salzberg L.I."/>
            <person name="Wolfe K.H."/>
            <person name="McGowan J."/>
            <person name="Fitzpatrick D.A."/>
            <person name="Matlin K."/>
        </authorList>
    </citation>
    <scope>NUCLEOTIDE SEQUENCE [LARGE SCALE GENOMIC DNA]</scope>
    <source>
        <strain evidence="1">81-436-3</strain>
    </source>
</reference>
<evidence type="ECO:0000313" key="2">
    <source>
        <dbReference type="Proteomes" id="UP000697297"/>
    </source>
</evidence>
<sequence>MLRVADVQDDHALAQYVIDELAEAELPDLGSRLPEMLERYKKAGLDVPARLLEPAAQTIAELFHAGRWRMLAKQALDDDEYCVSLACDGRPLAPCFNTKKLSFPLRDTLAIELANGSVAALSLLETSAETPAVRLVAAHTILPPREDAPQPHVAAPVAEKSFVQKYWMYFVPPLIILMVMSPQ</sequence>
<proteinExistence type="predicted"/>
<name>A0ABQ7RNT7_9ASCO</name>
<accession>A0ABQ7RNT7</accession>
<dbReference type="EMBL" id="JAHLUN010000001">
    <property type="protein sequence ID" value="KAG7769277.1"/>
    <property type="molecule type" value="Genomic_DNA"/>
</dbReference>
<dbReference type="Proteomes" id="UP000697297">
    <property type="component" value="Unassembled WGS sequence"/>
</dbReference>